<feature type="transmembrane region" description="Helical" evidence="5">
    <location>
        <begin position="50"/>
        <end position="68"/>
    </location>
</feature>
<protein>
    <submittedName>
        <fullName evidence="9">G_PROTEIN_RECEP_F1_2 domain-containing protein</fullName>
    </submittedName>
</protein>
<evidence type="ECO:0000313" key="8">
    <source>
        <dbReference type="Proteomes" id="UP000272942"/>
    </source>
</evidence>
<evidence type="ECO:0000256" key="4">
    <source>
        <dbReference type="ARBA" id="ARBA00023136"/>
    </source>
</evidence>
<organism evidence="9">
    <name type="scientific">Echinostoma caproni</name>
    <dbReference type="NCBI Taxonomy" id="27848"/>
    <lineage>
        <taxon>Eukaryota</taxon>
        <taxon>Metazoa</taxon>
        <taxon>Spiralia</taxon>
        <taxon>Lophotrochozoa</taxon>
        <taxon>Platyhelminthes</taxon>
        <taxon>Trematoda</taxon>
        <taxon>Digenea</taxon>
        <taxon>Plagiorchiida</taxon>
        <taxon>Echinostomata</taxon>
        <taxon>Echinostomatoidea</taxon>
        <taxon>Echinostomatidae</taxon>
        <taxon>Echinostoma</taxon>
    </lineage>
</organism>
<keyword evidence="8" id="KW-1185">Reference proteome</keyword>
<dbReference type="GO" id="GO:0016020">
    <property type="term" value="C:membrane"/>
    <property type="evidence" value="ECO:0007669"/>
    <property type="project" value="UniProtKB-SubCell"/>
</dbReference>
<name>A0A183AT99_9TREM</name>
<dbReference type="PROSITE" id="PS50262">
    <property type="entry name" value="G_PROTEIN_RECEP_F1_2"/>
    <property type="match status" value="1"/>
</dbReference>
<dbReference type="PANTHER" id="PTHR45698">
    <property type="entry name" value="TRACE AMINE-ASSOCIATED RECEPTOR 19N-RELATED"/>
    <property type="match status" value="1"/>
</dbReference>
<dbReference type="WBParaSite" id="ECPE_0001021601-mRNA-1">
    <property type="protein sequence ID" value="ECPE_0001021601-mRNA-1"/>
    <property type="gene ID" value="ECPE_0001021601"/>
</dbReference>
<feature type="transmembrane region" description="Helical" evidence="5">
    <location>
        <begin position="174"/>
        <end position="195"/>
    </location>
</feature>
<feature type="transmembrane region" description="Helical" evidence="5">
    <location>
        <begin position="122"/>
        <end position="141"/>
    </location>
</feature>
<evidence type="ECO:0000256" key="2">
    <source>
        <dbReference type="ARBA" id="ARBA00022692"/>
    </source>
</evidence>
<evidence type="ECO:0000313" key="7">
    <source>
        <dbReference type="EMBL" id="VDP86622.1"/>
    </source>
</evidence>
<dbReference type="AlphaFoldDB" id="A0A183AT99"/>
<feature type="domain" description="G-protein coupled receptors family 1 profile" evidence="6">
    <location>
        <begin position="22"/>
        <end position="279"/>
    </location>
</feature>
<keyword evidence="4 5" id="KW-0472">Membrane</keyword>
<gene>
    <name evidence="7" type="ORF">ECPE_LOCUS10184</name>
</gene>
<comment type="subcellular location">
    <subcellularLocation>
        <location evidence="1">Membrane</location>
    </subcellularLocation>
</comment>
<proteinExistence type="predicted"/>
<evidence type="ECO:0000256" key="5">
    <source>
        <dbReference type="SAM" id="Phobius"/>
    </source>
</evidence>
<dbReference type="InterPro" id="IPR000276">
    <property type="entry name" value="GPCR_Rhodpsn"/>
</dbReference>
<feature type="transmembrane region" description="Helical" evidence="5">
    <location>
        <begin position="6"/>
        <end position="30"/>
    </location>
</feature>
<dbReference type="Gene3D" id="1.20.1070.10">
    <property type="entry name" value="Rhodopsin 7-helix transmembrane proteins"/>
    <property type="match status" value="1"/>
</dbReference>
<evidence type="ECO:0000259" key="6">
    <source>
        <dbReference type="PROSITE" id="PS50262"/>
    </source>
</evidence>
<evidence type="ECO:0000256" key="3">
    <source>
        <dbReference type="ARBA" id="ARBA00022989"/>
    </source>
</evidence>
<dbReference type="SUPFAM" id="SSF81321">
    <property type="entry name" value="Family A G protein-coupled receptor-like"/>
    <property type="match status" value="1"/>
</dbReference>
<sequence length="318" mass="35799">MNPSVLAVHIMIGVLGGSGLILNTVVLYFLCQTQLTSKLTTTLMRSQSVADGYSSLIIILYQILGPQIHTGSDPIDRLLCWFWSHDQLFWFGVSLSVHNIVCISFDRLIAVVRPIQYRLHQTYLLVVCYVYLIGIVLFLFVPNFLLRDYHNGTCWYGIPQENTAKSRFLVLHSYFWFTLAYLLPALFVVLCHAMIIRYLRRSQAEVASETPGQGGSINVKRIVTVTAGMAANLLLFHACECVRYSLAAMNVIRYAAGSPEQQAGILLITISFCINPCLLLYTKASLFVTIRDCICLGIPRVWGRSKTVLRQRQGLPLQ</sequence>
<reference evidence="9" key="1">
    <citation type="submission" date="2016-06" db="UniProtKB">
        <authorList>
            <consortium name="WormBaseParasite"/>
        </authorList>
    </citation>
    <scope>IDENTIFICATION</scope>
</reference>
<feature type="transmembrane region" description="Helical" evidence="5">
    <location>
        <begin position="88"/>
        <end position="110"/>
    </location>
</feature>
<keyword evidence="3 5" id="KW-1133">Transmembrane helix</keyword>
<dbReference type="Proteomes" id="UP000272942">
    <property type="component" value="Unassembled WGS sequence"/>
</dbReference>
<dbReference type="GO" id="GO:0004930">
    <property type="term" value="F:G protein-coupled receptor activity"/>
    <property type="evidence" value="ECO:0007669"/>
    <property type="project" value="InterPro"/>
</dbReference>
<keyword evidence="2 5" id="KW-0812">Transmembrane</keyword>
<dbReference type="CDD" id="cd00637">
    <property type="entry name" value="7tm_classA_rhodopsin-like"/>
    <property type="match status" value="1"/>
</dbReference>
<dbReference type="OrthoDB" id="10042731at2759"/>
<dbReference type="Pfam" id="PF00001">
    <property type="entry name" value="7tm_1"/>
    <property type="match status" value="1"/>
</dbReference>
<accession>A0A183AT99</accession>
<dbReference type="PANTHER" id="PTHR45698:SF1">
    <property type="entry name" value="TRACE AMINE-ASSOCIATED RECEPTOR 13C-LIKE"/>
    <property type="match status" value="1"/>
</dbReference>
<reference evidence="7 8" key="2">
    <citation type="submission" date="2018-11" db="EMBL/GenBank/DDBJ databases">
        <authorList>
            <consortium name="Pathogen Informatics"/>
        </authorList>
    </citation>
    <scope>NUCLEOTIDE SEQUENCE [LARGE SCALE GENOMIC DNA]</scope>
    <source>
        <strain evidence="7 8">Egypt</strain>
    </source>
</reference>
<evidence type="ECO:0000256" key="1">
    <source>
        <dbReference type="ARBA" id="ARBA00004370"/>
    </source>
</evidence>
<dbReference type="EMBL" id="UZAN01048642">
    <property type="protein sequence ID" value="VDP86622.1"/>
    <property type="molecule type" value="Genomic_DNA"/>
</dbReference>
<dbReference type="InterPro" id="IPR017452">
    <property type="entry name" value="GPCR_Rhodpsn_7TM"/>
</dbReference>
<evidence type="ECO:0000313" key="9">
    <source>
        <dbReference type="WBParaSite" id="ECPE_0001021601-mRNA-1"/>
    </source>
</evidence>